<reference evidence="1" key="2">
    <citation type="submission" date="2023-09" db="EMBL/GenBank/DDBJ databases">
        <title>Characterization of Arcobacter Isolates from Retail Chicken Sold in Supermarkets in Tbilisi, Georgia.</title>
        <authorList>
            <person name="Matthias R."/>
            <person name="Zautner A.E."/>
        </authorList>
    </citation>
    <scope>NUCLEOTIDE SEQUENCE</scope>
    <source>
        <strain evidence="2">LEO 108</strain>
        <strain evidence="1">LEO 109</strain>
    </source>
</reference>
<dbReference type="AlphaFoldDB" id="A0AA96CN80"/>
<evidence type="ECO:0000313" key="3">
    <source>
        <dbReference type="EMBL" id="WNL19950.1"/>
    </source>
</evidence>
<gene>
    <name evidence="2" type="ORF">RJG51_09010</name>
    <name evidence="1" type="ORF">RJG52_01990</name>
    <name evidence="3" type="ORF">RJG53_04270</name>
    <name evidence="5" type="ORF">RJG55_01990</name>
    <name evidence="4" type="ORF">RJG56_04120</name>
    <name evidence="6" type="ORF">RJG57_09330</name>
</gene>
<dbReference type="EMBL" id="CP134852">
    <property type="protein sequence ID" value="WNL25238.1"/>
    <property type="molecule type" value="Genomic_DNA"/>
</dbReference>
<organism evidence="1">
    <name type="scientific">Arcobacter sp. AZ-2023</name>
    <dbReference type="NCBI Taxonomy" id="3074453"/>
    <lineage>
        <taxon>Bacteria</taxon>
        <taxon>Pseudomonadati</taxon>
        <taxon>Campylobacterota</taxon>
        <taxon>Epsilonproteobacteria</taxon>
        <taxon>Campylobacterales</taxon>
        <taxon>Arcobacteraceae</taxon>
        <taxon>Arcobacter</taxon>
    </lineage>
</organism>
<proteinExistence type="predicted"/>
<dbReference type="EMBL" id="CP134849">
    <property type="protein sequence ID" value="WNL19950.1"/>
    <property type="molecule type" value="Genomic_DNA"/>
</dbReference>
<evidence type="ECO:0000313" key="5">
    <source>
        <dbReference type="EMBL" id="WNL23866.1"/>
    </source>
</evidence>
<reference evidence="3" key="1">
    <citation type="submission" date="2023-09" db="EMBL/GenBank/DDBJ databases">
        <title>Arcobacter tbilisiensis sp. nov. isolated from chicken meat in Tbilisi, Georgia.</title>
        <authorList>
            <person name="Matthias R."/>
            <person name="Zautner A.E."/>
        </authorList>
    </citation>
    <scope>NUCLEOTIDE SEQUENCE</scope>
    <source>
        <strain evidence="6">LEO 70</strain>
        <strain evidence="5">LEO 74</strain>
        <strain evidence="4">LEO 79</strain>
        <strain evidence="3">LEO 99</strain>
    </source>
</reference>
<dbReference type="EMBL" id="CP134850">
    <property type="protein sequence ID" value="WNL22091.1"/>
    <property type="molecule type" value="Genomic_DNA"/>
</dbReference>
<dbReference type="EMBL" id="CP134844">
    <property type="protein sequence ID" value="WNL12851.1"/>
    <property type="molecule type" value="Genomic_DNA"/>
</dbReference>
<evidence type="ECO:0000313" key="4">
    <source>
        <dbReference type="EMBL" id="WNL22091.1"/>
    </source>
</evidence>
<sequence>MKKSSDFNLKILEEATNGLKEENLLNKDFIFITFEGYTFQPNSEEIMPDIENMQVIGFSKGLNSKEAFENLKTKNSYLLETTFNEIISIELKDKKFEYFNLK</sequence>
<evidence type="ECO:0000313" key="1">
    <source>
        <dbReference type="EMBL" id="WNL12851.1"/>
    </source>
</evidence>
<dbReference type="EMBL" id="CP134851">
    <property type="protein sequence ID" value="WNL23866.1"/>
    <property type="molecule type" value="Genomic_DNA"/>
</dbReference>
<name>A0AA96CN80_9BACT</name>
<protein>
    <submittedName>
        <fullName evidence="1">Uncharacterized protein</fullName>
    </submittedName>
</protein>
<accession>A0AA96CN80</accession>
<evidence type="ECO:0000313" key="6">
    <source>
        <dbReference type="EMBL" id="WNL25238.1"/>
    </source>
</evidence>
<dbReference type="EMBL" id="CP134845">
    <property type="protein sequence ID" value="WNL14168.1"/>
    <property type="molecule type" value="Genomic_DNA"/>
</dbReference>
<evidence type="ECO:0000313" key="2">
    <source>
        <dbReference type="EMBL" id="WNL14168.1"/>
    </source>
</evidence>